<dbReference type="EMBL" id="CP045350">
    <property type="protein sequence ID" value="QFT25975.1"/>
    <property type="molecule type" value="Genomic_DNA"/>
</dbReference>
<accession>A0A5P9CIB7</accession>
<evidence type="ECO:0000256" key="1">
    <source>
        <dbReference type="ARBA" id="ARBA00006484"/>
    </source>
</evidence>
<dbReference type="RefSeq" id="WP_152430179.1">
    <property type="nucleotide sequence ID" value="NZ_CBCSDK010000002.1"/>
</dbReference>
<dbReference type="PRINTS" id="PR00081">
    <property type="entry name" value="GDHRDH"/>
</dbReference>
<dbReference type="Gene3D" id="3.40.50.720">
    <property type="entry name" value="NAD(P)-binding Rossmann-like Domain"/>
    <property type="match status" value="1"/>
</dbReference>
<dbReference type="GO" id="GO:0031132">
    <property type="term" value="F:serine 3-dehydrogenase activity"/>
    <property type="evidence" value="ECO:0007669"/>
    <property type="project" value="UniProtKB-EC"/>
</dbReference>
<dbReference type="InterPro" id="IPR002347">
    <property type="entry name" value="SDR_fam"/>
</dbReference>
<dbReference type="GO" id="GO:0016020">
    <property type="term" value="C:membrane"/>
    <property type="evidence" value="ECO:0007669"/>
    <property type="project" value="TreeGrafter"/>
</dbReference>
<dbReference type="OrthoDB" id="335726at2"/>
<dbReference type="EC" id="1.1.1.276" evidence="3"/>
<keyword evidence="2 3" id="KW-0560">Oxidoreductase</keyword>
<dbReference type="PROSITE" id="PS51257">
    <property type="entry name" value="PROKAR_LIPOPROTEIN"/>
    <property type="match status" value="1"/>
</dbReference>
<gene>
    <name evidence="3" type="primary">sdh</name>
    <name evidence="3" type="ORF">FIV01_06005</name>
</gene>
<name>A0A5P9CIB7_9VIBR</name>
<keyword evidence="4" id="KW-1185">Reference proteome</keyword>
<dbReference type="PANTHER" id="PTHR44196:SF1">
    <property type="entry name" value="DEHYDROGENASE_REDUCTASE SDR FAMILY MEMBER 7B"/>
    <property type="match status" value="1"/>
</dbReference>
<dbReference type="Pfam" id="PF00106">
    <property type="entry name" value="adh_short"/>
    <property type="match status" value="1"/>
</dbReference>
<protein>
    <submittedName>
        <fullName evidence="3">Serine 3-dehydrogenase</fullName>
        <ecNumber evidence="3">1.1.1.276</ecNumber>
    </submittedName>
</protein>
<sequence length="241" mass="26409">MKTVLITGATSGIGLQLAIDYAQTGAIVYACGRNQERLNELSSQFVNIHTLAFDLTDLDATKQTLSSLEHIPNLWILNAGDCEYIDDGQLDAKLVKRVFDINVVGLTNAIEACQPHFSRGQRLAIVGSIASEVALPRAEAYGASKAAVSYLARALQLDLKPQGIDVSIIYPGFVKTPLTDKNTFDMPMLISSERASKEIREGLAKGRSHIYFPKKFTSILRLIGALPYRWQNALTAKLLTQ</sequence>
<dbReference type="Proteomes" id="UP000326936">
    <property type="component" value="Chromosome"/>
</dbReference>
<organism evidence="3 4">
    <name type="scientific">Vibrio aquimaris</name>
    <dbReference type="NCBI Taxonomy" id="2587862"/>
    <lineage>
        <taxon>Bacteria</taxon>
        <taxon>Pseudomonadati</taxon>
        <taxon>Pseudomonadota</taxon>
        <taxon>Gammaproteobacteria</taxon>
        <taxon>Vibrionales</taxon>
        <taxon>Vibrionaceae</taxon>
        <taxon>Vibrio</taxon>
    </lineage>
</organism>
<dbReference type="SUPFAM" id="SSF51735">
    <property type="entry name" value="NAD(P)-binding Rossmann-fold domains"/>
    <property type="match status" value="1"/>
</dbReference>
<dbReference type="InterPro" id="IPR020904">
    <property type="entry name" value="Sc_DH/Rdtase_CS"/>
</dbReference>
<comment type="similarity">
    <text evidence="1">Belongs to the short-chain dehydrogenases/reductases (SDR) family.</text>
</comment>
<proteinExistence type="inferred from homology"/>
<dbReference type="AlphaFoldDB" id="A0A5P9CIB7"/>
<reference evidence="3 4" key="1">
    <citation type="submission" date="2019-10" db="EMBL/GenBank/DDBJ databases">
        <title>Complete genome sequence of Vibrio sp. strain THAF100, isolated from non-filtered water from the water column of tank 6 of a marine aquarium containing stony-coral fragments. Water maintained at 26 degree C.</title>
        <authorList>
            <person name="Ruckert C."/>
            <person name="Franco A."/>
            <person name="Kalinowski J."/>
            <person name="Glaeser S."/>
        </authorList>
    </citation>
    <scope>NUCLEOTIDE SEQUENCE [LARGE SCALE GENOMIC DNA]</scope>
    <source>
        <strain evidence="3 4">THAF100</strain>
    </source>
</reference>
<dbReference type="PANTHER" id="PTHR44196">
    <property type="entry name" value="DEHYDROGENASE/REDUCTASE SDR FAMILY MEMBER 7B"/>
    <property type="match status" value="1"/>
</dbReference>
<dbReference type="KEGG" id="vaq:FIV01_06005"/>
<evidence type="ECO:0000256" key="2">
    <source>
        <dbReference type="ARBA" id="ARBA00023002"/>
    </source>
</evidence>
<dbReference type="PROSITE" id="PS00061">
    <property type="entry name" value="ADH_SHORT"/>
    <property type="match status" value="1"/>
</dbReference>
<evidence type="ECO:0000313" key="3">
    <source>
        <dbReference type="EMBL" id="QFT25975.1"/>
    </source>
</evidence>
<dbReference type="InterPro" id="IPR036291">
    <property type="entry name" value="NAD(P)-bd_dom_sf"/>
</dbReference>
<evidence type="ECO:0000313" key="4">
    <source>
        <dbReference type="Proteomes" id="UP000326936"/>
    </source>
</evidence>
<dbReference type="NCBIfam" id="NF004765">
    <property type="entry name" value="PRK06101.1"/>
    <property type="match status" value="1"/>
</dbReference>